<dbReference type="AlphaFoldDB" id="A0A1H2FYD4"/>
<evidence type="ECO:0000313" key="1">
    <source>
        <dbReference type="EMBL" id="SDU12333.1"/>
    </source>
</evidence>
<keyword evidence="2" id="KW-1185">Reference proteome</keyword>
<proteinExistence type="predicted"/>
<name>A0A1H2FYD4_9PROT</name>
<reference evidence="2" key="1">
    <citation type="submission" date="2016-10" db="EMBL/GenBank/DDBJ databases">
        <authorList>
            <person name="Varghese N."/>
            <person name="Submissions S."/>
        </authorList>
    </citation>
    <scope>NUCLEOTIDE SEQUENCE [LARGE SCALE GENOMIC DNA]</scope>
    <source>
        <strain evidence="2">Nm10</strain>
    </source>
</reference>
<dbReference type="EMBL" id="FNLN01000026">
    <property type="protein sequence ID" value="SDU12333.1"/>
    <property type="molecule type" value="Genomic_DNA"/>
</dbReference>
<gene>
    <name evidence="1" type="ORF">SAMN05216406_1261</name>
</gene>
<accession>A0A1H2FYD4</accession>
<protein>
    <submittedName>
        <fullName evidence="1">Uncharacterized protein</fullName>
    </submittedName>
</protein>
<feature type="non-terminal residue" evidence="1">
    <location>
        <position position="25"/>
    </location>
</feature>
<sequence>MEYSVDQHPNHLTTWFKAKMTVDDL</sequence>
<organism evidence="1 2">
    <name type="scientific">Nitrosomonas ureae</name>
    <dbReference type="NCBI Taxonomy" id="44577"/>
    <lineage>
        <taxon>Bacteria</taxon>
        <taxon>Pseudomonadati</taxon>
        <taxon>Pseudomonadota</taxon>
        <taxon>Betaproteobacteria</taxon>
        <taxon>Nitrosomonadales</taxon>
        <taxon>Nitrosomonadaceae</taxon>
        <taxon>Nitrosomonas</taxon>
    </lineage>
</organism>
<dbReference type="Proteomes" id="UP000182882">
    <property type="component" value="Unassembled WGS sequence"/>
</dbReference>
<evidence type="ECO:0000313" key="2">
    <source>
        <dbReference type="Proteomes" id="UP000182882"/>
    </source>
</evidence>